<dbReference type="Proteomes" id="UP001162131">
    <property type="component" value="Unassembled WGS sequence"/>
</dbReference>
<comment type="similarity">
    <text evidence="2 5">Belongs to the ORC2 family.</text>
</comment>
<dbReference type="Pfam" id="PF04084">
    <property type="entry name" value="RecA-like_ORC2"/>
    <property type="match status" value="1"/>
</dbReference>
<dbReference type="InterPro" id="IPR056772">
    <property type="entry name" value="RecA-like_ORC2"/>
</dbReference>
<comment type="function">
    <text evidence="5">Component of the origin recognition complex (ORC) that binds origins of replication. DNA-binding is ATP-dependent. ORC is required to assemble the pre-replication complex necessary to initiate DNA replication.</text>
</comment>
<organism evidence="9 10">
    <name type="scientific">Blepharisma stoltei</name>
    <dbReference type="NCBI Taxonomy" id="1481888"/>
    <lineage>
        <taxon>Eukaryota</taxon>
        <taxon>Sar</taxon>
        <taxon>Alveolata</taxon>
        <taxon>Ciliophora</taxon>
        <taxon>Postciliodesmatophora</taxon>
        <taxon>Heterotrichea</taxon>
        <taxon>Heterotrichida</taxon>
        <taxon>Blepharismidae</taxon>
        <taxon>Blepharisma</taxon>
    </lineage>
</organism>
<evidence type="ECO:0000313" key="9">
    <source>
        <dbReference type="EMBL" id="CAG9323703.1"/>
    </source>
</evidence>
<comment type="subunit">
    <text evidence="5">Component of the origin recognition complex (ORC).</text>
</comment>
<evidence type="ECO:0000256" key="4">
    <source>
        <dbReference type="ARBA" id="ARBA00023242"/>
    </source>
</evidence>
<dbReference type="GO" id="GO:0005664">
    <property type="term" value="C:nuclear origin of replication recognition complex"/>
    <property type="evidence" value="ECO:0007669"/>
    <property type="project" value="UniProtKB-UniRule"/>
</dbReference>
<sequence length="403" mass="46513">MAGMIKKIQKLKESQDPSAFEDIDKDSSLEYESEDNKSNAEEENEEEELVEEMNQASLKSFQNQKIELSKSSINPLESGEIPDYIAANVEARSSLANLQFKLDPLRAKDDSIHSTSYNELGFEKEFDYWKETLLQGFNLLLYGPGSKLEVLETFYEYLENDDPPRMIIKAYHPLMTIRKVLEGIWENLGKDPPMSGKPETLVTKTLNLLTEISKVSPFHFFIIIHNIEGQNFTLTETQDILSRIANHPAVHLVASLDNPYLLFRWSIDTNIRYNFIYIPATTFYPYTEELSVVENLPIFHKSTTFAQIRGTKYVLQSMTRIQRDILLQLANIHVTQPKGILFSEFYKICEDEILVTNQKQLKDFLIEARDHQMIVYKNSQSGESMIVMKTDPNILIELINEDS</sequence>
<feature type="compositionally biased region" description="Acidic residues" evidence="6">
    <location>
        <begin position="41"/>
        <end position="51"/>
    </location>
</feature>
<dbReference type="InterPro" id="IPR007220">
    <property type="entry name" value="ORC2"/>
</dbReference>
<evidence type="ECO:0000256" key="5">
    <source>
        <dbReference type="RuleBase" id="RU368084"/>
    </source>
</evidence>
<keyword evidence="4 5" id="KW-0539">Nucleus</keyword>
<evidence type="ECO:0000259" key="7">
    <source>
        <dbReference type="Pfam" id="PF04084"/>
    </source>
</evidence>
<protein>
    <recommendedName>
        <fullName evidence="5">Origin recognition complex subunit 2</fullName>
    </recommendedName>
</protein>
<dbReference type="EMBL" id="CAJZBQ010000035">
    <property type="protein sequence ID" value="CAG9323703.1"/>
    <property type="molecule type" value="Genomic_DNA"/>
</dbReference>
<evidence type="ECO:0000256" key="2">
    <source>
        <dbReference type="ARBA" id="ARBA00007421"/>
    </source>
</evidence>
<dbReference type="GO" id="GO:0003688">
    <property type="term" value="F:DNA replication origin binding"/>
    <property type="evidence" value="ECO:0007669"/>
    <property type="project" value="UniProtKB-UniRule"/>
</dbReference>
<evidence type="ECO:0000256" key="6">
    <source>
        <dbReference type="SAM" id="MobiDB-lite"/>
    </source>
</evidence>
<dbReference type="InterPro" id="IPR056773">
    <property type="entry name" value="WHD_ORC2"/>
</dbReference>
<keyword evidence="3 5" id="KW-0235">DNA replication</keyword>
<keyword evidence="10" id="KW-1185">Reference proteome</keyword>
<dbReference type="GO" id="GO:0006260">
    <property type="term" value="P:DNA replication"/>
    <property type="evidence" value="ECO:0007669"/>
    <property type="project" value="UniProtKB-UniRule"/>
</dbReference>
<feature type="domain" description="Origin recognition complex subunit 2 RecA-like" evidence="7">
    <location>
        <begin position="123"/>
        <end position="278"/>
    </location>
</feature>
<feature type="region of interest" description="Disordered" evidence="6">
    <location>
        <begin position="1"/>
        <end position="55"/>
    </location>
</feature>
<evidence type="ECO:0000256" key="3">
    <source>
        <dbReference type="ARBA" id="ARBA00022705"/>
    </source>
</evidence>
<dbReference type="Pfam" id="PF24882">
    <property type="entry name" value="WHD_ORC2"/>
    <property type="match status" value="1"/>
</dbReference>
<feature type="domain" description="Origin recognition complex subunit 2 winged-helix" evidence="8">
    <location>
        <begin position="336"/>
        <end position="389"/>
    </location>
</feature>
<proteinExistence type="inferred from homology"/>
<evidence type="ECO:0000256" key="1">
    <source>
        <dbReference type="ARBA" id="ARBA00004123"/>
    </source>
</evidence>
<evidence type="ECO:0000259" key="8">
    <source>
        <dbReference type="Pfam" id="PF24882"/>
    </source>
</evidence>
<dbReference type="PANTHER" id="PTHR14052:SF0">
    <property type="entry name" value="ORIGIN RECOGNITION COMPLEX SUBUNIT 2"/>
    <property type="match status" value="1"/>
</dbReference>
<comment type="subcellular location">
    <subcellularLocation>
        <location evidence="1 5">Nucleus</location>
    </subcellularLocation>
</comment>
<comment type="caution">
    <text evidence="9">The sequence shown here is derived from an EMBL/GenBank/DDBJ whole genome shotgun (WGS) entry which is preliminary data.</text>
</comment>
<evidence type="ECO:0000313" key="10">
    <source>
        <dbReference type="Proteomes" id="UP001162131"/>
    </source>
</evidence>
<dbReference type="AlphaFoldDB" id="A0AAU9JD73"/>
<dbReference type="PANTHER" id="PTHR14052">
    <property type="entry name" value="ORIGIN RECOGNITION COMPLEX SUBUNIT 2"/>
    <property type="match status" value="1"/>
</dbReference>
<reference evidence="9" key="1">
    <citation type="submission" date="2021-09" db="EMBL/GenBank/DDBJ databases">
        <authorList>
            <consortium name="AG Swart"/>
            <person name="Singh M."/>
            <person name="Singh A."/>
            <person name="Seah K."/>
            <person name="Emmerich C."/>
        </authorList>
    </citation>
    <scope>NUCLEOTIDE SEQUENCE</scope>
    <source>
        <strain evidence="9">ATCC30299</strain>
    </source>
</reference>
<name>A0AAU9JD73_9CILI</name>
<gene>
    <name evidence="9" type="ORF">BSTOLATCC_MIC34743</name>
</gene>
<feature type="compositionally biased region" description="Acidic residues" evidence="6">
    <location>
        <begin position="19"/>
        <end position="33"/>
    </location>
</feature>
<accession>A0AAU9JD73</accession>